<feature type="binding site" evidence="3">
    <location>
        <position position="406"/>
    </location>
    <ligand>
        <name>CoA</name>
        <dbReference type="ChEBI" id="CHEBI:57287"/>
    </ligand>
</feature>
<dbReference type="Pfam" id="PF13336">
    <property type="entry name" value="AcetylCoA_hyd_C"/>
    <property type="match status" value="1"/>
</dbReference>
<dbReference type="Pfam" id="PF02550">
    <property type="entry name" value="AcetylCoA_hydro"/>
    <property type="match status" value="1"/>
</dbReference>
<dbReference type="PANTHER" id="PTHR43609">
    <property type="entry name" value="ACETYL-COA HYDROLASE"/>
    <property type="match status" value="1"/>
</dbReference>
<evidence type="ECO:0000313" key="6">
    <source>
        <dbReference type="EMBL" id="RAV32774.1"/>
    </source>
</evidence>
<dbReference type="InterPro" id="IPR046433">
    <property type="entry name" value="ActCoA_hydro"/>
</dbReference>
<accession>A0A364V844</accession>
<dbReference type="Gene3D" id="3.30.750.70">
    <property type="entry name" value="4-hydroxybutyrate coenzyme like domains"/>
    <property type="match status" value="1"/>
</dbReference>
<dbReference type="InterPro" id="IPR037171">
    <property type="entry name" value="NagB/RpiA_transferase-like"/>
</dbReference>
<dbReference type="FunFam" id="3.40.1080.20:FF:000001">
    <property type="entry name" value="Acetyl-CoA hydrolase Ach1"/>
    <property type="match status" value="1"/>
</dbReference>
<feature type="active site" description="5-glutamyl coenzyme A thioester intermediate" evidence="2">
    <location>
        <position position="292"/>
    </location>
</feature>
<dbReference type="GO" id="GO:0006083">
    <property type="term" value="P:acetate metabolic process"/>
    <property type="evidence" value="ECO:0007669"/>
    <property type="project" value="InterPro"/>
</dbReference>
<dbReference type="GO" id="GO:0008775">
    <property type="term" value="F:acetate CoA-transferase activity"/>
    <property type="evidence" value="ECO:0007669"/>
    <property type="project" value="InterPro"/>
</dbReference>
<evidence type="ECO:0000313" key="7">
    <source>
        <dbReference type="Proteomes" id="UP000251577"/>
    </source>
</evidence>
<dbReference type="InterPro" id="IPR026888">
    <property type="entry name" value="AcetylCoA_hyd_C"/>
</dbReference>
<evidence type="ECO:0000259" key="4">
    <source>
        <dbReference type="Pfam" id="PF02550"/>
    </source>
</evidence>
<keyword evidence="6" id="KW-0808">Transferase</keyword>
<dbReference type="EMBL" id="QHCV01000010">
    <property type="protein sequence ID" value="RAV32774.1"/>
    <property type="molecule type" value="Genomic_DNA"/>
</dbReference>
<organism evidence="6 7">
    <name type="scientific">Corynebacterium heidelbergense</name>
    <dbReference type="NCBI Taxonomy" id="2055947"/>
    <lineage>
        <taxon>Bacteria</taxon>
        <taxon>Bacillati</taxon>
        <taxon>Actinomycetota</taxon>
        <taxon>Actinomycetes</taxon>
        <taxon>Mycobacteriales</taxon>
        <taxon>Corynebacteriaceae</taxon>
        <taxon>Corynebacterium</taxon>
    </lineage>
</organism>
<dbReference type="InterPro" id="IPR017821">
    <property type="entry name" value="Succinate_CoA_transferase"/>
</dbReference>
<dbReference type="SUPFAM" id="SSF100950">
    <property type="entry name" value="NagB/RpiA/CoA transferase-like"/>
    <property type="match status" value="2"/>
</dbReference>
<feature type="binding site" evidence="3">
    <location>
        <position position="362"/>
    </location>
    <ligand>
        <name>CoA</name>
        <dbReference type="ChEBI" id="CHEBI:57287"/>
    </ligand>
</feature>
<evidence type="ECO:0000259" key="5">
    <source>
        <dbReference type="Pfam" id="PF13336"/>
    </source>
</evidence>
<dbReference type="AlphaFoldDB" id="A0A364V844"/>
<dbReference type="Proteomes" id="UP000251577">
    <property type="component" value="Unassembled WGS sequence"/>
</dbReference>
<feature type="domain" description="Acetyl-CoA hydrolase/transferase N-terminal" evidence="4">
    <location>
        <begin position="12"/>
        <end position="219"/>
    </location>
</feature>
<dbReference type="GO" id="GO:0006084">
    <property type="term" value="P:acetyl-CoA metabolic process"/>
    <property type="evidence" value="ECO:0007669"/>
    <property type="project" value="InterPro"/>
</dbReference>
<protein>
    <submittedName>
        <fullName evidence="6">Propionyl-CoA--succinate CoA transferase</fullName>
    </submittedName>
</protein>
<dbReference type="RefSeq" id="WP_113630143.1">
    <property type="nucleotide sequence ID" value="NZ_QHCV01000010.1"/>
</dbReference>
<dbReference type="Gene3D" id="3.40.1080.20">
    <property type="entry name" value="Acetyl-CoA hydrolase/transferase C-terminal domain"/>
    <property type="match status" value="1"/>
</dbReference>
<dbReference type="Gene3D" id="3.40.1080.10">
    <property type="entry name" value="Glutaconate Coenzyme A-transferase"/>
    <property type="match status" value="1"/>
</dbReference>
<comment type="caution">
    <text evidence="6">The sequence shown here is derived from an EMBL/GenBank/DDBJ whole genome shotgun (WGS) entry which is preliminary data.</text>
</comment>
<comment type="similarity">
    <text evidence="1">Belongs to the acetyl-CoA hydrolase/transferase family.</text>
</comment>
<dbReference type="NCBIfam" id="TIGR03458">
    <property type="entry name" value="YgfH_subfam"/>
    <property type="match status" value="1"/>
</dbReference>
<feature type="binding site" evidence="3">
    <location>
        <position position="382"/>
    </location>
    <ligand>
        <name>CoA</name>
        <dbReference type="ChEBI" id="CHEBI:57287"/>
    </ligand>
</feature>
<name>A0A364V844_9CORY</name>
<dbReference type="InterPro" id="IPR038460">
    <property type="entry name" value="AcetylCoA_hyd_C_sf"/>
</dbReference>
<dbReference type="InterPro" id="IPR003702">
    <property type="entry name" value="ActCoA_hydro_N"/>
</dbReference>
<proteinExistence type="inferred from homology"/>
<evidence type="ECO:0000256" key="2">
    <source>
        <dbReference type="PIRSR" id="PIRSR617821-1"/>
    </source>
</evidence>
<gene>
    <name evidence="6" type="ORF">DLJ54_01735</name>
</gene>
<sequence length="502" mass="54515">MSERIAHPGLRAKVMSAHDAAAKIAPGDQIGFSGFTGAGYPKEVPTALAERIKEAHQQGREFRVNVLTGASTAPELDGVLAETGGVNWRMPYQSDPRLRDKINDGTTFYSDIHLSHSGMMTSQGFFGPVDAAVVEAVKINADGSIVPSSSVGNSVNYLDAAEKIIIEVNEWQSLGLEGMHDIWRVGLPPHRQPIPITTPGQRIGSASINIDVDKVVAVVRTNAPDRNSPFKSIDQTSKDIAGHLLEFARHEITQGRLTNELRPLQSGVGNIANAVLAGLLESEFENLTSYTEVIQDGMVDLLDSGKMALASATSFALSPEAAERMNNDAERYAKKLILRPQEVSNHPEVIRRLGVIATNGMIEADIYGNVNSTHIMGSRMMNGLGGSGDFTRNAYISIFVSPSIAKNGDISAIVPMVSHHDHTEHDVQVIITEQGLADLRGLAPRQRARVIIDKCAHPSFRPMLTEYLERAEALGVGMHTPHDLAQAHSWHRRFLDTGSMRP</sequence>
<dbReference type="PANTHER" id="PTHR43609:SF1">
    <property type="entry name" value="ACETYL-COA HYDROLASE"/>
    <property type="match status" value="1"/>
</dbReference>
<feature type="binding site" evidence="3">
    <location>
        <position position="386"/>
    </location>
    <ligand>
        <name>CoA</name>
        <dbReference type="ChEBI" id="CHEBI:57287"/>
    </ligand>
</feature>
<reference evidence="6 7" key="1">
    <citation type="journal article" date="2018" name="Syst. Appl. Microbiol.">
        <title>Corynebacterium heidelbergense sp. nov., isolated from the preen glands of Egyptian geese (Alopochen aegyptiacus).</title>
        <authorList>
            <person name="Braun M.S."/>
            <person name="Wang E."/>
            <person name="Zimmermann S."/>
            <person name="Wink M."/>
        </authorList>
    </citation>
    <scope>NUCLEOTIDE SEQUENCE [LARGE SCALE GENOMIC DNA]</scope>
    <source>
        <strain evidence="6 7">647</strain>
    </source>
</reference>
<keyword evidence="7" id="KW-1185">Reference proteome</keyword>
<evidence type="ECO:0000256" key="3">
    <source>
        <dbReference type="PIRSR" id="PIRSR617821-2"/>
    </source>
</evidence>
<dbReference type="GO" id="GO:0003986">
    <property type="term" value="F:acetyl-CoA hydrolase activity"/>
    <property type="evidence" value="ECO:0007669"/>
    <property type="project" value="TreeGrafter"/>
</dbReference>
<evidence type="ECO:0000256" key="1">
    <source>
        <dbReference type="ARBA" id="ARBA00009632"/>
    </source>
</evidence>
<feature type="domain" description="Acetyl-CoA hydrolase/transferase C-terminal" evidence="5">
    <location>
        <begin position="333"/>
        <end position="467"/>
    </location>
</feature>